<dbReference type="PANTHER" id="PTHR10963">
    <property type="entry name" value="GLYCOSYL HYDROLASE-RELATED"/>
    <property type="match status" value="1"/>
</dbReference>
<dbReference type="PROSITE" id="PS51762">
    <property type="entry name" value="GH16_2"/>
    <property type="match status" value="1"/>
</dbReference>
<dbReference type="Proteomes" id="UP000095713">
    <property type="component" value="Unassembled WGS sequence"/>
</dbReference>
<dbReference type="InterPro" id="IPR008964">
    <property type="entry name" value="Invasin/intimin_cell_adhesion"/>
</dbReference>
<protein>
    <recommendedName>
        <fullName evidence="3">GH16 domain-containing protein</fullName>
    </recommendedName>
</protein>
<sequence length="713" mass="78260">MKRIILHALFVLVLTIGSSYGQGINVTTQIEESSRPYGSGDDPGITWKIRWDRSDLFRNRKTIPDPNDPNKTIITEYPNSTYKYDIRRWQTTPPNVQSWVWKNTENIEELDGSLFITARYNSSGYPEKRVSEACINKSPSSVQKPVRFSSGILKSSAPGFVYGYYEAAIKGSSGFPGVSPAFWLYNEIKSNPSVGKVRYQEIDIVEMTQEGTNPADRKVMDHNLHAITGAASQHFFDNGINPPVGGFAPKVISGALNVGPINSTAGRRWWRPKQNTAALRNVTNKFDPVETHIYGCRVTKQEIIWYVDGEEIGRKVNTLWQKEVDLTNPMRITLSLGIRAPYTVFCENKFVLPDETVLNSADQFFPQTMEVLYVKVFEAESGTPTNIPVSGVDLKLSEVPLTIGGHSMATPEFTPIKASNKGFTFYSVSGMENAVIDAKTGVITGLKAGTAVFRVITKDGNFSDDITVTVGLNSGQTRTATIPTPPGSATLVSGGGNPPDGENNCDTPLWVAGTTYFKNDRVSYNGKKWRVRWSKALPKCGNPETCKAYVNEGECSPGTGNPPPDNNGINCSTLPVWKKSNTFNKGDKVKLNQNAYELLKSNGKCIPGGASMCSKAQWKKIGSCLTAKKATTKRASNLDDIIKLYPSPASNQVNIVSPLNSKITIINLNGKPIISKSSKGEITLFNLQNLSKGFYIVQIETGGEIKSKKLIIK</sequence>
<dbReference type="GO" id="GO:0030246">
    <property type="term" value="F:carbohydrate binding"/>
    <property type="evidence" value="ECO:0007669"/>
    <property type="project" value="InterPro"/>
</dbReference>
<reference evidence="4 5" key="1">
    <citation type="submission" date="2016-05" db="EMBL/GenBank/DDBJ databases">
        <title>Draft Genome Sequence of Algibacter sp. Strain SK-16 Isolated from the Surface Water of Aburatsubo Inlet.</title>
        <authorList>
            <person name="Wong S.-K."/>
            <person name="Yoshizawa S."/>
            <person name="Nakajima Y."/>
            <person name="Ogura Y."/>
            <person name="Tetsuya H."/>
            <person name="Hamasaki K."/>
        </authorList>
    </citation>
    <scope>NUCLEOTIDE SEQUENCE [LARGE SCALE GENOMIC DNA]</scope>
    <source>
        <strain evidence="4 5">SK-16</strain>
    </source>
</reference>
<dbReference type="RefSeq" id="WP_069831198.1">
    <property type="nucleotide sequence ID" value="NZ_MDJD01000054.1"/>
</dbReference>
<accession>A0A1E5SHC2</accession>
<organism evidence="4 5">
    <name type="scientific">Flavivirga aquatica</name>
    <dbReference type="NCBI Taxonomy" id="1849968"/>
    <lineage>
        <taxon>Bacteria</taxon>
        <taxon>Pseudomonadati</taxon>
        <taxon>Bacteroidota</taxon>
        <taxon>Flavobacteriia</taxon>
        <taxon>Flavobacteriales</taxon>
        <taxon>Flavobacteriaceae</taxon>
        <taxon>Flavivirga</taxon>
    </lineage>
</organism>
<proteinExistence type="inferred from homology"/>
<comment type="similarity">
    <text evidence="1">Belongs to the glycosyl hydrolase 16 family.</text>
</comment>
<dbReference type="Pfam" id="PF02368">
    <property type="entry name" value="Big_2"/>
    <property type="match status" value="1"/>
</dbReference>
<dbReference type="InterPro" id="IPR013320">
    <property type="entry name" value="ConA-like_dom_sf"/>
</dbReference>
<evidence type="ECO:0000313" key="4">
    <source>
        <dbReference type="EMBL" id="OEJ98510.1"/>
    </source>
</evidence>
<dbReference type="EMBL" id="MDJD01000054">
    <property type="protein sequence ID" value="OEJ98510.1"/>
    <property type="molecule type" value="Genomic_DNA"/>
</dbReference>
<dbReference type="AlphaFoldDB" id="A0A1E5SHC2"/>
<evidence type="ECO:0000259" key="3">
    <source>
        <dbReference type="PROSITE" id="PS51762"/>
    </source>
</evidence>
<dbReference type="SUPFAM" id="SSF49373">
    <property type="entry name" value="Invasin/intimin cell-adhesion fragments"/>
    <property type="match status" value="1"/>
</dbReference>
<dbReference type="Gene3D" id="2.10.10.20">
    <property type="entry name" value="Carbohydrate-binding module superfamily 5/12"/>
    <property type="match status" value="2"/>
</dbReference>
<dbReference type="CDD" id="cd12215">
    <property type="entry name" value="ChiC_BD"/>
    <property type="match status" value="1"/>
</dbReference>
<keyword evidence="5" id="KW-1185">Reference proteome</keyword>
<evidence type="ECO:0000313" key="5">
    <source>
        <dbReference type="Proteomes" id="UP000095713"/>
    </source>
</evidence>
<dbReference type="InterPro" id="IPR000757">
    <property type="entry name" value="Beta-glucanase-like"/>
</dbReference>
<dbReference type="NCBIfam" id="TIGR04183">
    <property type="entry name" value="Por_Secre_tail"/>
    <property type="match status" value="1"/>
</dbReference>
<keyword evidence="2" id="KW-0732">Signal</keyword>
<dbReference type="SUPFAM" id="SSF49899">
    <property type="entry name" value="Concanavalin A-like lectins/glucanases"/>
    <property type="match status" value="1"/>
</dbReference>
<dbReference type="Gene3D" id="2.60.120.200">
    <property type="match status" value="1"/>
</dbReference>
<dbReference type="Pfam" id="PF18962">
    <property type="entry name" value="Por_Secre_tail"/>
    <property type="match status" value="1"/>
</dbReference>
<dbReference type="GO" id="GO:0004553">
    <property type="term" value="F:hydrolase activity, hydrolyzing O-glycosyl compounds"/>
    <property type="evidence" value="ECO:0007669"/>
    <property type="project" value="InterPro"/>
</dbReference>
<dbReference type="GO" id="GO:0005576">
    <property type="term" value="C:extracellular region"/>
    <property type="evidence" value="ECO:0007669"/>
    <property type="project" value="InterPro"/>
</dbReference>
<evidence type="ECO:0000256" key="1">
    <source>
        <dbReference type="ARBA" id="ARBA00006865"/>
    </source>
</evidence>
<dbReference type="InterPro" id="IPR026444">
    <property type="entry name" value="Secre_tail"/>
</dbReference>
<dbReference type="PANTHER" id="PTHR10963:SF55">
    <property type="entry name" value="GLYCOSIDE HYDROLASE FAMILY 16 PROTEIN"/>
    <property type="match status" value="1"/>
</dbReference>
<comment type="caution">
    <text evidence="4">The sequence shown here is derived from an EMBL/GenBank/DDBJ whole genome shotgun (WGS) entry which is preliminary data.</text>
</comment>
<dbReference type="STRING" id="1849968.A8C32_04670"/>
<evidence type="ECO:0000256" key="2">
    <source>
        <dbReference type="ARBA" id="ARBA00022729"/>
    </source>
</evidence>
<feature type="domain" description="GH16" evidence="3">
    <location>
        <begin position="58"/>
        <end position="382"/>
    </location>
</feature>
<dbReference type="InterPro" id="IPR036573">
    <property type="entry name" value="CBM_sf_5/12"/>
</dbReference>
<dbReference type="InterPro" id="IPR003343">
    <property type="entry name" value="Big_2"/>
</dbReference>
<gene>
    <name evidence="4" type="ORF">A8C32_04670</name>
</gene>
<dbReference type="InterPro" id="IPR050546">
    <property type="entry name" value="Glycosyl_Hydrlase_16"/>
</dbReference>
<dbReference type="SUPFAM" id="SSF51055">
    <property type="entry name" value="Carbohydrate binding domain"/>
    <property type="match status" value="1"/>
</dbReference>
<name>A0A1E5SHC2_9FLAO</name>
<dbReference type="Gene3D" id="2.60.40.1080">
    <property type="match status" value="1"/>
</dbReference>
<dbReference type="SMART" id="SM00635">
    <property type="entry name" value="BID_2"/>
    <property type="match status" value="1"/>
</dbReference>
<dbReference type="GO" id="GO:0005975">
    <property type="term" value="P:carbohydrate metabolic process"/>
    <property type="evidence" value="ECO:0007669"/>
    <property type="project" value="InterPro"/>
</dbReference>
<dbReference type="OrthoDB" id="973752at2"/>